<feature type="compositionally biased region" description="Acidic residues" evidence="2">
    <location>
        <begin position="112"/>
        <end position="128"/>
    </location>
</feature>
<dbReference type="GO" id="GO:0003723">
    <property type="term" value="F:RNA binding"/>
    <property type="evidence" value="ECO:0007669"/>
    <property type="project" value="UniProtKB-UniRule"/>
</dbReference>
<keyword evidence="5" id="KW-1185">Reference proteome</keyword>
<dbReference type="GO" id="GO:0006397">
    <property type="term" value="P:mRNA processing"/>
    <property type="evidence" value="ECO:0007669"/>
    <property type="project" value="InterPro"/>
</dbReference>
<evidence type="ECO:0000256" key="1">
    <source>
        <dbReference type="PROSITE-ProRule" id="PRU00176"/>
    </source>
</evidence>
<dbReference type="Gene3D" id="3.30.70.330">
    <property type="match status" value="1"/>
</dbReference>
<dbReference type="InterPro" id="IPR006509">
    <property type="entry name" value="RBM39_SF"/>
</dbReference>
<organism evidence="4 5">
    <name type="scientific">Filobasidium floriforme</name>
    <dbReference type="NCBI Taxonomy" id="5210"/>
    <lineage>
        <taxon>Eukaryota</taxon>
        <taxon>Fungi</taxon>
        <taxon>Dikarya</taxon>
        <taxon>Basidiomycota</taxon>
        <taxon>Agaricomycotina</taxon>
        <taxon>Tremellomycetes</taxon>
        <taxon>Filobasidiales</taxon>
        <taxon>Filobasidiaceae</taxon>
        <taxon>Filobasidium</taxon>
    </lineage>
</organism>
<feature type="domain" description="RRM" evidence="3">
    <location>
        <begin position="410"/>
        <end position="501"/>
    </location>
</feature>
<dbReference type="InterPro" id="IPR012677">
    <property type="entry name" value="Nucleotide-bd_a/b_plait_sf"/>
</dbReference>
<feature type="compositionally biased region" description="Low complexity" evidence="2">
    <location>
        <begin position="39"/>
        <end position="48"/>
    </location>
</feature>
<dbReference type="Proteomes" id="UP000812966">
    <property type="component" value="Unassembled WGS sequence"/>
</dbReference>
<name>A0A8K0JGT5_9TREE</name>
<dbReference type="SMART" id="SM00360">
    <property type="entry name" value="RRM"/>
    <property type="match status" value="1"/>
</dbReference>
<evidence type="ECO:0000259" key="3">
    <source>
        <dbReference type="PROSITE" id="PS50102"/>
    </source>
</evidence>
<feature type="region of interest" description="Disordered" evidence="2">
    <location>
        <begin position="579"/>
        <end position="638"/>
    </location>
</feature>
<keyword evidence="1" id="KW-0694">RNA-binding</keyword>
<comment type="caution">
    <text evidence="4">The sequence shown here is derived from an EMBL/GenBank/DDBJ whole genome shotgun (WGS) entry which is preliminary data.</text>
</comment>
<dbReference type="GO" id="GO:0005634">
    <property type="term" value="C:nucleus"/>
    <property type="evidence" value="ECO:0007669"/>
    <property type="project" value="InterPro"/>
</dbReference>
<feature type="compositionally biased region" description="Basic and acidic residues" evidence="2">
    <location>
        <begin position="254"/>
        <end position="271"/>
    </location>
</feature>
<dbReference type="EMBL" id="JABELV010000244">
    <property type="protein sequence ID" value="KAG7527685.1"/>
    <property type="molecule type" value="Genomic_DNA"/>
</dbReference>
<reference evidence="4" key="1">
    <citation type="submission" date="2020-04" db="EMBL/GenBank/DDBJ databases">
        <title>Analysis of mating type loci in Filobasidium floriforme.</title>
        <authorList>
            <person name="Nowrousian M."/>
        </authorList>
    </citation>
    <scope>NUCLEOTIDE SEQUENCE</scope>
    <source>
        <strain evidence="4">CBS 6242</strain>
    </source>
</reference>
<proteinExistence type="predicted"/>
<feature type="compositionally biased region" description="Basic and acidic residues" evidence="2">
    <location>
        <begin position="587"/>
        <end position="605"/>
    </location>
</feature>
<feature type="compositionally biased region" description="Basic and acidic residues" evidence="2">
    <location>
        <begin position="80"/>
        <end position="100"/>
    </location>
</feature>
<dbReference type="InterPro" id="IPR000504">
    <property type="entry name" value="RRM_dom"/>
</dbReference>
<dbReference type="AlphaFoldDB" id="A0A8K0JGT5"/>
<feature type="compositionally biased region" description="Basic and acidic residues" evidence="2">
    <location>
        <begin position="509"/>
        <end position="527"/>
    </location>
</feature>
<feature type="region of interest" description="Disordered" evidence="2">
    <location>
        <begin position="26"/>
        <end position="207"/>
    </location>
</feature>
<feature type="compositionally biased region" description="Basic and acidic residues" evidence="2">
    <location>
        <begin position="53"/>
        <end position="67"/>
    </location>
</feature>
<accession>A0A8K0JGT5</accession>
<dbReference type="PANTHER" id="PTHR48036">
    <property type="entry name" value="SPLICING FACTOR (PAD-1), PUTATIVE (AFU_ORTHOLOGUE AFUA_1G15810)-RELATED"/>
    <property type="match status" value="1"/>
</dbReference>
<evidence type="ECO:0000256" key="2">
    <source>
        <dbReference type="SAM" id="MobiDB-lite"/>
    </source>
</evidence>
<feature type="compositionally biased region" description="Basic and acidic residues" evidence="2">
    <location>
        <begin position="296"/>
        <end position="305"/>
    </location>
</feature>
<feature type="compositionally biased region" description="Basic residues" evidence="2">
    <location>
        <begin position="186"/>
        <end position="196"/>
    </location>
</feature>
<sequence>MSLFSIKEAADKELDDVFAKSASFATAPTPIAQVPQAFTSSSTTAESSKASKRKADDISQPTDKAELNADGTVKRKAGKKERPPKLSKAEKLEKKKDGKGKSSMKTAVSGVEDMDEDEVEDEEDNDDTIEQRYATKTASTPNADASTAAVDANSGDEDMSDKAPSGDEDEDEAADMTVDADAGKADKKKRRVKKTKYVPEGESSSLQNQLKAHLLSFVPTASIESIRFRSIAFAAPTTQQEDPTAASATAAQEEENRRVQREKERAKAWREENEEEGGDARGGKRRRTAERDDEDNPARDGKVFFKPGEKRKVAFMKGEFHKDVASANAYVVFAHPAPDRPSNVRPIMDPYEAATQVIAQGNNSSFQDRHLRLDAVRPTLDSISKAAAAEGKSTLPARREIWTAGRDVKNSLFVGNLDAAAKEEDLRLFFEALVEKERGSEPKGGQYVLDVRIIRDRETQMAKGFGYVAFNERESVDEVLALPSNKLRHAKRNLRVQPCKTLPSALGGRDIKPVPTKDAKSKNGKPVKLERKVPVKKAAPVVPIAKVHGDPKLGDKIATLSKDERKAFKATDATRLARRAAKKQSAKLKDAMANKRDKVKLDVKGTSKKLSGTRDKSKAKKSRVRSEHAAKKVKGKRD</sequence>
<feature type="compositionally biased region" description="Polar residues" evidence="2">
    <location>
        <begin position="134"/>
        <end position="145"/>
    </location>
</feature>
<dbReference type="PROSITE" id="PS50102">
    <property type="entry name" value="RRM"/>
    <property type="match status" value="1"/>
</dbReference>
<dbReference type="SUPFAM" id="SSF54928">
    <property type="entry name" value="RNA-binding domain, RBD"/>
    <property type="match status" value="1"/>
</dbReference>
<evidence type="ECO:0000313" key="4">
    <source>
        <dbReference type="EMBL" id="KAG7527685.1"/>
    </source>
</evidence>
<evidence type="ECO:0000313" key="5">
    <source>
        <dbReference type="Proteomes" id="UP000812966"/>
    </source>
</evidence>
<feature type="region of interest" description="Disordered" evidence="2">
    <location>
        <begin position="505"/>
        <end position="527"/>
    </location>
</feature>
<dbReference type="InterPro" id="IPR035979">
    <property type="entry name" value="RBD_domain_sf"/>
</dbReference>
<feature type="region of interest" description="Disordered" evidence="2">
    <location>
        <begin position="237"/>
        <end position="305"/>
    </location>
</feature>
<gene>
    <name evidence="4" type="ORF">FFLO_06687</name>
</gene>
<protein>
    <recommendedName>
        <fullName evidence="3">RRM domain-containing protein</fullName>
    </recommendedName>
</protein>